<dbReference type="RefSeq" id="WP_077807833.1">
    <property type="nucleotide sequence ID" value="NZ_BJXS01000001.1"/>
</dbReference>
<accession>A0A1U9KSI4</accession>
<dbReference type="STRING" id="320497.A0U93_13600"/>
<protein>
    <submittedName>
        <fullName evidence="1">Uncharacterized protein</fullName>
    </submittedName>
</protein>
<dbReference type="AlphaFoldDB" id="A0A1U9KSI4"/>
<reference evidence="1 2" key="1">
    <citation type="submission" date="2016-03" db="EMBL/GenBank/DDBJ databases">
        <title>Acetic acid bacteria sequencing.</title>
        <authorList>
            <person name="Brandt J."/>
            <person name="Jakob F."/>
            <person name="Vogel R.F."/>
        </authorList>
    </citation>
    <scope>NUCLEOTIDE SEQUENCE [LARGE SCALE GENOMIC DNA]</scope>
    <source>
        <strain evidence="1 2">NBRC 101099</strain>
    </source>
</reference>
<dbReference type="EMBL" id="CP014691">
    <property type="protein sequence ID" value="AQS88786.1"/>
    <property type="molecule type" value="Genomic_DNA"/>
</dbReference>
<keyword evidence="2" id="KW-1185">Reference proteome</keyword>
<gene>
    <name evidence="1" type="ORF">A0U93_13600</name>
</gene>
<name>A0A1U9KSI4_9PROT</name>
<evidence type="ECO:0000313" key="2">
    <source>
        <dbReference type="Proteomes" id="UP000188604"/>
    </source>
</evidence>
<evidence type="ECO:0000313" key="1">
    <source>
        <dbReference type="EMBL" id="AQS88786.1"/>
    </source>
</evidence>
<dbReference type="KEGG" id="nch:A0U93_13600"/>
<dbReference type="OrthoDB" id="7281516at2"/>
<organism evidence="1 2">
    <name type="scientific">Neoasaia chiangmaiensis</name>
    <dbReference type="NCBI Taxonomy" id="320497"/>
    <lineage>
        <taxon>Bacteria</taxon>
        <taxon>Pseudomonadati</taxon>
        <taxon>Pseudomonadota</taxon>
        <taxon>Alphaproteobacteria</taxon>
        <taxon>Acetobacterales</taxon>
        <taxon>Acetobacteraceae</taxon>
        <taxon>Neoasaia</taxon>
    </lineage>
</organism>
<sequence length="133" mass="13896">MNRCALPAVALLAVTLAMPSVARADDDEASASPANNEAAIALNKVLQVLQQDPSSASDACVDALKELHKTQDIVATDEARSKDQDLAVARDVLESDYEDATQICGADARTLCRTSSGKLPKLPPACAAIHAQP</sequence>
<dbReference type="Proteomes" id="UP000188604">
    <property type="component" value="Chromosome"/>
</dbReference>
<proteinExistence type="predicted"/>